<organism evidence="3 4">
    <name type="scientific">Ditylenchus destructor</name>
    <dbReference type="NCBI Taxonomy" id="166010"/>
    <lineage>
        <taxon>Eukaryota</taxon>
        <taxon>Metazoa</taxon>
        <taxon>Ecdysozoa</taxon>
        <taxon>Nematoda</taxon>
        <taxon>Chromadorea</taxon>
        <taxon>Rhabditida</taxon>
        <taxon>Tylenchina</taxon>
        <taxon>Tylenchomorpha</taxon>
        <taxon>Sphaerularioidea</taxon>
        <taxon>Anguinidae</taxon>
        <taxon>Anguininae</taxon>
        <taxon>Ditylenchus</taxon>
    </lineage>
</organism>
<protein>
    <submittedName>
        <fullName evidence="3">Uncharacterized protein</fullName>
    </submittedName>
</protein>
<dbReference type="EMBL" id="JAKKPZ010000011">
    <property type="protein sequence ID" value="KAI1715742.1"/>
    <property type="molecule type" value="Genomic_DNA"/>
</dbReference>
<keyword evidence="2" id="KW-0472">Membrane</keyword>
<evidence type="ECO:0000313" key="4">
    <source>
        <dbReference type="Proteomes" id="UP001201812"/>
    </source>
</evidence>
<evidence type="ECO:0000256" key="2">
    <source>
        <dbReference type="SAM" id="Phobius"/>
    </source>
</evidence>
<dbReference type="Proteomes" id="UP001201812">
    <property type="component" value="Unassembled WGS sequence"/>
</dbReference>
<keyword evidence="4" id="KW-1185">Reference proteome</keyword>
<feature type="transmembrane region" description="Helical" evidence="2">
    <location>
        <begin position="12"/>
        <end position="32"/>
    </location>
</feature>
<feature type="region of interest" description="Disordered" evidence="1">
    <location>
        <begin position="35"/>
        <end position="66"/>
    </location>
</feature>
<reference evidence="3" key="1">
    <citation type="submission" date="2022-01" db="EMBL/GenBank/DDBJ databases">
        <title>Genome Sequence Resource for Two Populations of Ditylenchus destructor, the Migratory Endoparasitic Phytonematode.</title>
        <authorList>
            <person name="Zhang H."/>
            <person name="Lin R."/>
            <person name="Xie B."/>
        </authorList>
    </citation>
    <scope>NUCLEOTIDE SEQUENCE</scope>
    <source>
        <strain evidence="3">BazhouSP</strain>
    </source>
</reference>
<gene>
    <name evidence="3" type="ORF">DdX_08072</name>
</gene>
<comment type="caution">
    <text evidence="3">The sequence shown here is derived from an EMBL/GenBank/DDBJ whole genome shotgun (WGS) entry which is preliminary data.</text>
</comment>
<dbReference type="AlphaFoldDB" id="A0AAD4N752"/>
<keyword evidence="2" id="KW-1133">Transmembrane helix</keyword>
<keyword evidence="2" id="KW-0812">Transmembrane</keyword>
<name>A0AAD4N752_9BILA</name>
<proteinExistence type="predicted"/>
<sequence length="87" mass="10077">MYEAYLEKTEILFGRIFTIGTGSIITSQVIIFRTNMRRPKSNTNRDEQNQPRRGKNSNRKQQQLRKCSSTLSSLQQQCCVRGRAPPN</sequence>
<evidence type="ECO:0000256" key="1">
    <source>
        <dbReference type="SAM" id="MobiDB-lite"/>
    </source>
</evidence>
<accession>A0AAD4N752</accession>
<evidence type="ECO:0000313" key="3">
    <source>
        <dbReference type="EMBL" id="KAI1715742.1"/>
    </source>
</evidence>